<sequence>MNTLIGFGKDIEYHFARGLRAYLSRVARAVGVGFESCSLDLDVPASGYVALDRTVPDLPGHDLALVWDEVHGWSAVVEPAGGGAAKPLAYLGGPEVLPPPRAVARFLEVLRAAGPGAGSFRPPVFRAAGHHEDLVDWLPATGPEGLLRPSSPAW</sequence>
<protein>
    <recommendedName>
        <fullName evidence="1">DUF6292 domain-containing protein</fullName>
    </recommendedName>
</protein>
<feature type="domain" description="DUF6292" evidence="1">
    <location>
        <begin position="22"/>
        <end position="108"/>
    </location>
</feature>
<dbReference type="OrthoDB" id="4190452at2"/>
<organism evidence="2 3">
    <name type="scientific">Amycolatopsis rifamycinica</name>
    <dbReference type="NCBI Taxonomy" id="287986"/>
    <lineage>
        <taxon>Bacteria</taxon>
        <taxon>Bacillati</taxon>
        <taxon>Actinomycetota</taxon>
        <taxon>Actinomycetes</taxon>
        <taxon>Pseudonocardiales</taxon>
        <taxon>Pseudonocardiaceae</taxon>
        <taxon>Amycolatopsis</taxon>
    </lineage>
</organism>
<evidence type="ECO:0000259" key="1">
    <source>
        <dbReference type="Pfam" id="PF19809"/>
    </source>
</evidence>
<dbReference type="STRING" id="287986.DV20_29970"/>
<reference evidence="2 3" key="1">
    <citation type="submission" date="2014-05" db="EMBL/GenBank/DDBJ databases">
        <title>Draft genome sequence of Amycolatopsis rifamycinica DSM 46095.</title>
        <authorList>
            <person name="Lal R."/>
            <person name="Saxena A."/>
            <person name="Kumari R."/>
            <person name="Mukherjee U."/>
            <person name="Singh P."/>
            <person name="Sangwan N."/>
            <person name="Mahato N.K."/>
        </authorList>
    </citation>
    <scope>NUCLEOTIDE SEQUENCE [LARGE SCALE GENOMIC DNA]</scope>
    <source>
        <strain evidence="2 3">DSM 46095</strain>
    </source>
</reference>
<dbReference type="Proteomes" id="UP000027345">
    <property type="component" value="Unassembled WGS sequence"/>
</dbReference>
<dbReference type="RefSeq" id="WP_043786038.1">
    <property type="nucleotide sequence ID" value="NZ_JMQI01000062.1"/>
</dbReference>
<proteinExistence type="predicted"/>
<accession>A0A066U3X9</accession>
<comment type="caution">
    <text evidence="2">The sequence shown here is derived from an EMBL/GenBank/DDBJ whole genome shotgun (WGS) entry which is preliminary data.</text>
</comment>
<gene>
    <name evidence="2" type="ORF">DV20_29970</name>
</gene>
<dbReference type="Pfam" id="PF19809">
    <property type="entry name" value="DUF6292"/>
    <property type="match status" value="1"/>
</dbReference>
<dbReference type="InterPro" id="IPR046259">
    <property type="entry name" value="DUF6292"/>
</dbReference>
<name>A0A066U3X9_9PSEU</name>
<keyword evidence="3" id="KW-1185">Reference proteome</keyword>
<dbReference type="EMBL" id="JMQI01000062">
    <property type="protein sequence ID" value="KDN18819.1"/>
    <property type="molecule type" value="Genomic_DNA"/>
</dbReference>
<evidence type="ECO:0000313" key="2">
    <source>
        <dbReference type="EMBL" id="KDN18819.1"/>
    </source>
</evidence>
<dbReference type="AlphaFoldDB" id="A0A066U3X9"/>
<evidence type="ECO:0000313" key="3">
    <source>
        <dbReference type="Proteomes" id="UP000027345"/>
    </source>
</evidence>